<evidence type="ECO:0000256" key="6">
    <source>
        <dbReference type="ARBA" id="ARBA00022989"/>
    </source>
</evidence>
<keyword evidence="8" id="KW-1015">Disulfide bond</keyword>
<feature type="compositionally biased region" description="Polar residues" evidence="13">
    <location>
        <begin position="1161"/>
        <end position="1171"/>
    </location>
</feature>
<reference evidence="17 18" key="1">
    <citation type="submission" date="2022-12" db="EMBL/GenBank/DDBJ databases">
        <title>Chromosome-level genome of Tegillarca granosa.</title>
        <authorList>
            <person name="Kim J."/>
        </authorList>
    </citation>
    <scope>NUCLEOTIDE SEQUENCE [LARGE SCALE GENOMIC DNA]</scope>
    <source>
        <strain evidence="17">Teg-2019</strain>
        <tissue evidence="17">Adductor muscle</tissue>
    </source>
</reference>
<keyword evidence="18" id="KW-1185">Reference proteome</keyword>
<accession>A0ABQ9E4B0</accession>
<feature type="compositionally biased region" description="Basic and acidic residues" evidence="13">
    <location>
        <begin position="1270"/>
        <end position="1280"/>
    </location>
</feature>
<evidence type="ECO:0000256" key="4">
    <source>
        <dbReference type="ARBA" id="ARBA00022729"/>
    </source>
</evidence>
<dbReference type="Gene3D" id="2.30.42.10">
    <property type="match status" value="2"/>
</dbReference>
<dbReference type="CDD" id="cd06741">
    <property type="entry name" value="PDZ2_FL-whirlin"/>
    <property type="match status" value="1"/>
</dbReference>
<feature type="compositionally biased region" description="Low complexity" evidence="13">
    <location>
        <begin position="833"/>
        <end position="844"/>
    </location>
</feature>
<dbReference type="SUPFAM" id="SSF50156">
    <property type="entry name" value="PDZ domain-like"/>
    <property type="match status" value="2"/>
</dbReference>
<proteinExistence type="predicted"/>
<dbReference type="InterPro" id="IPR036034">
    <property type="entry name" value="PDZ_sf"/>
</dbReference>
<dbReference type="Gene3D" id="1.25.40.20">
    <property type="entry name" value="Ankyrin repeat-containing domain"/>
    <property type="match status" value="1"/>
</dbReference>
<sequence length="1881" mass="209276">MSSLREEKLSKSKTTLGPRTMSSNVRRLQETLNATMQDGDRTSFVDVLNQYHLERDVVQFVKKLRKILDTSEKRKLLPLIRKVIPQADVEKFDNCLKGNKQFRTLPIKHRKSENHERDISDLYAKPVKRRTKSRAESGRSSKSENISESSSRSRKTLKSNSSSVLTMKPHDNEVLRIFLGPPVTPDEGFGFSIRGGSEYGLGIYVSLIDKGGIAERQGLIPGDLIMEVNDISFKKILHEEAAKIIKAAKKLELVVCRVGRIPGTFIVHQMYKWVDPHGRKIEEGESLGLMIRGGLEFGLGIYISGIDTNSIAEESGLKVGDQILDVNGQSYLDITHAEAVKILKTTKRMILTIKDVGKLPFGRTTIDRTKWINRNETQKSGLYRSSRLSNSTSTLTGSNSTLTTLTSGFSKGAGSQLMLNSMTQSKWDMVEEQARLHLNEIEQGNLRYYLAEYQKGEITVDGLVLALFELLNTHAKFSIISEIRNMIKAKDLDKFDTLVARPKDMLFPETYSQYSFDSLPQKKTKRRAPQPPKDTLSIKSEPVRTTRQPSPVSNHRNKEISESDLEPLRLAIEQILDDPESLPDNLPQEEIIPGMSGHRLSPVPGPSHQYSPPRSPHSKSAGKLRSSTSLSEKLNVKYSDHHRSTDDLRLRVSPGGLRHHRSAEDLQFADSNFILTDGILHRSSRASSETLVIADVHHPCKITDNLSPSDDSGVELNDSSLKRKRVTISAENPVNIDEALSTRSTLERPQRDQRQRQSEKMLSPKPVIKSPQPTRHSLQQSTGSRSPLISERQRQTLSSPQLSFLSTDSTDDSLSPRQMSPSPQMKRLSPQISDDSLSSRSSSSTLEPPPMFQDNIFTELDDALMDETEKRECDSYACDYDNYECTYGVEKLWSNCRTRRNGVYCAMVFNDSHCDPQCNTRDCLFDGYDCDPRKTKTCSIECRNRFDDGNCDNECNIQECNWDGRDCLKTSKKLQGSMKLIVMVTVDAFLSNSKTFLRQLGLLLHAVVQIKKDKDGNYMVYPYVVNTGVADRTKRSILSHKVSKREVPQQKNNEGTEVHLEFDVSECLSAGLECVDSTDRCVEILAAFMKNGHQLGMKVEKIQSVPESDNTVTPSNVNPIIFVVVSIGAVLILIFVILYVLSKKKVVRGITWFPEGFRNPAATQKSPPKMSSNKRRVPDGEEVINVPKGHGSQLDMDGHAISPPWDGDDEDDQRTAKRIKLEKQCEALDQVLTIGFDQDSQDSRQWTQQHLNAANVITSDSMLALTPPEDSDHSDSKDVNVRGPDGYTPLMLASFRGGGLDTGMDDDSSGSGSGESGDLEDRSVDVITSLLVQGAAINAQTDRTGETSLHLAARYARADAAKVLLDASADPNCQDSTGRTPLHTAVAADAQGVFQILLRNRATNLNAKMLDGTTPMILAVRLAVEGMVEELINADADVNAADEYGKTALHWAAAVNNAEAAHVLLQHGANRDAQDFKDETPLFLAAREGSYETAKILLDHYANRDITDHMDRLPRDVATERMHDDILHLLDEYHVNSPAGMALPNGMPTSPNQLQFMHPPMHPKSRQKKNRTKNTPVTPNGMAPNGVHHPRKTKSKKKTTEEKIKAHIHNNVDPSSIGNVSPGNSIESPLGYERTPPSYDSMYGGNQTYAMSQANPIHHSNSVPVTLSQSGLDEQAIMAGHYDSSPRLAPHMDEILWHQGHSRPQTSSIPTPPNSMQSNNGGSPHAHGGKHSPPKSKNLPTSPTHIQAMQQRAQQKRIHTNQPSPHERQNDTYSFHSNKNVDNIPPNTNIYDHYGHTTTTHQRLPMCLEQYPTPPSQHSYSESPPQMIHPTVLPEHYLTPSPDSPGQWSSSSPHSAHSDWSDAISSPDQPIQAHSNKPVYL</sequence>
<dbReference type="Pfam" id="PF00595">
    <property type="entry name" value="PDZ"/>
    <property type="match status" value="2"/>
</dbReference>
<dbReference type="Pfam" id="PF06816">
    <property type="entry name" value="NOD"/>
    <property type="match status" value="1"/>
</dbReference>
<feature type="domain" description="PDZ" evidence="15">
    <location>
        <begin position="189"/>
        <end position="248"/>
    </location>
</feature>
<evidence type="ECO:0000256" key="3">
    <source>
        <dbReference type="ARBA" id="ARBA00022692"/>
    </source>
</evidence>
<feature type="compositionally biased region" description="Polar residues" evidence="13">
    <location>
        <begin position="771"/>
        <end position="787"/>
    </location>
</feature>
<dbReference type="Gene3D" id="3.30.70.3310">
    <property type="match status" value="1"/>
</dbReference>
<feature type="compositionally biased region" description="Polar residues" evidence="13">
    <location>
        <begin position="543"/>
        <end position="554"/>
    </location>
</feature>
<dbReference type="SMART" id="SM01338">
    <property type="entry name" value="NOD"/>
    <property type="match status" value="1"/>
</dbReference>
<evidence type="ECO:0008006" key="19">
    <source>
        <dbReference type="Google" id="ProtNLM"/>
    </source>
</evidence>
<dbReference type="PROSITE" id="PS50258">
    <property type="entry name" value="LNR"/>
    <property type="match status" value="1"/>
</dbReference>
<feature type="region of interest" description="Disordered" evidence="13">
    <location>
        <begin position="1808"/>
        <end position="1881"/>
    </location>
</feature>
<evidence type="ECO:0000256" key="2">
    <source>
        <dbReference type="ARBA" id="ARBA00022536"/>
    </source>
</evidence>
<dbReference type="SUPFAM" id="SSF48403">
    <property type="entry name" value="Ankyrin repeat"/>
    <property type="match status" value="1"/>
</dbReference>
<dbReference type="InterPro" id="IPR000800">
    <property type="entry name" value="Notch_dom"/>
</dbReference>
<feature type="region of interest" description="Disordered" evidence="13">
    <location>
        <begin position="518"/>
        <end position="564"/>
    </location>
</feature>
<dbReference type="PROSITE" id="PS50297">
    <property type="entry name" value="ANK_REP_REGION"/>
    <property type="match status" value="5"/>
</dbReference>
<keyword evidence="2" id="KW-0245">EGF-like domain</keyword>
<feature type="compositionally biased region" description="Low complexity" evidence="13">
    <location>
        <begin position="1840"/>
        <end position="1855"/>
    </location>
</feature>
<feature type="compositionally biased region" description="Basic residues" evidence="13">
    <location>
        <begin position="1588"/>
        <end position="1597"/>
    </location>
</feature>
<keyword evidence="7 14" id="KW-0472">Membrane</keyword>
<name>A0ABQ9E4B0_TEGGR</name>
<feature type="repeat" description="ANK" evidence="12">
    <location>
        <begin position="1477"/>
        <end position="1509"/>
    </location>
</feature>
<keyword evidence="4" id="KW-0732">Signal</keyword>
<evidence type="ECO:0000256" key="5">
    <source>
        <dbReference type="ARBA" id="ARBA00022737"/>
    </source>
</evidence>
<feature type="repeat" description="ANK" evidence="12">
    <location>
        <begin position="1377"/>
        <end position="1402"/>
    </location>
</feature>
<dbReference type="Pfam" id="PF00066">
    <property type="entry name" value="Notch"/>
    <property type="match status" value="2"/>
</dbReference>
<dbReference type="CDD" id="cd07357">
    <property type="entry name" value="HN_L-whirlin_R2_like"/>
    <property type="match status" value="1"/>
</dbReference>
<evidence type="ECO:0000256" key="14">
    <source>
        <dbReference type="SAM" id="Phobius"/>
    </source>
</evidence>
<dbReference type="PANTHER" id="PTHR23116:SF29">
    <property type="entry name" value="PDZ DOMAIN-CONTAINING PROTEIN 7"/>
    <property type="match status" value="1"/>
</dbReference>
<dbReference type="PRINTS" id="PR01983">
    <property type="entry name" value="NOTCH"/>
</dbReference>
<feature type="compositionally biased region" description="Polar residues" evidence="13">
    <location>
        <begin position="1864"/>
        <end position="1875"/>
    </location>
</feature>
<evidence type="ECO:0000256" key="9">
    <source>
        <dbReference type="ARBA" id="ARBA00023180"/>
    </source>
</evidence>
<feature type="compositionally biased region" description="Polar residues" evidence="13">
    <location>
        <begin position="1702"/>
        <end position="1722"/>
    </location>
</feature>
<keyword evidence="10" id="KW-0966">Cell projection</keyword>
<comment type="caution">
    <text evidence="17">The sequence shown here is derived from an EMBL/GenBank/DDBJ whole genome shotgun (WGS) entry which is preliminary data.</text>
</comment>
<feature type="compositionally biased region" description="Basic and acidic residues" evidence="13">
    <location>
        <begin position="133"/>
        <end position="142"/>
    </location>
</feature>
<evidence type="ECO:0000256" key="10">
    <source>
        <dbReference type="ARBA" id="ARBA00023273"/>
    </source>
</evidence>
<evidence type="ECO:0000256" key="12">
    <source>
        <dbReference type="PROSITE-ProRule" id="PRU00023"/>
    </source>
</evidence>
<dbReference type="CDD" id="cd21706">
    <property type="entry name" value="JMTM_dNotch"/>
    <property type="match status" value="1"/>
</dbReference>
<dbReference type="Gene3D" id="3.30.300.320">
    <property type="match status" value="1"/>
</dbReference>
<organism evidence="17 18">
    <name type="scientific">Tegillarca granosa</name>
    <name type="common">Malaysian cockle</name>
    <name type="synonym">Anadara granosa</name>
    <dbReference type="NCBI Taxonomy" id="220873"/>
    <lineage>
        <taxon>Eukaryota</taxon>
        <taxon>Metazoa</taxon>
        <taxon>Spiralia</taxon>
        <taxon>Lophotrochozoa</taxon>
        <taxon>Mollusca</taxon>
        <taxon>Bivalvia</taxon>
        <taxon>Autobranchia</taxon>
        <taxon>Pteriomorphia</taxon>
        <taxon>Arcoida</taxon>
        <taxon>Arcoidea</taxon>
        <taxon>Arcidae</taxon>
        <taxon>Tegillarca</taxon>
    </lineage>
</organism>
<feature type="region of interest" description="Disordered" evidence="13">
    <location>
        <begin position="735"/>
        <end position="853"/>
    </location>
</feature>
<keyword evidence="6 14" id="KW-1133">Transmembrane helix</keyword>
<keyword evidence="3 14" id="KW-0812">Transmembrane</keyword>
<dbReference type="SMART" id="SM01334">
    <property type="entry name" value="DUF3454"/>
    <property type="match status" value="1"/>
</dbReference>
<feature type="compositionally biased region" description="Basic residues" evidence="13">
    <location>
        <begin position="1561"/>
        <end position="1572"/>
    </location>
</feature>
<feature type="compositionally biased region" description="Polar residues" evidence="13">
    <location>
        <begin position="1612"/>
        <end position="1627"/>
    </location>
</feature>
<feature type="domain" description="PDZ" evidence="15">
    <location>
        <begin position="280"/>
        <end position="350"/>
    </location>
</feature>
<dbReference type="InterPro" id="IPR035993">
    <property type="entry name" value="Notch-like_dom_sf"/>
</dbReference>
<feature type="compositionally biased region" description="Polar residues" evidence="13">
    <location>
        <begin position="1771"/>
        <end position="1795"/>
    </location>
</feature>
<dbReference type="Gene3D" id="1.20.1160.20">
    <property type="match status" value="2"/>
</dbReference>
<feature type="region of interest" description="Disordered" evidence="13">
    <location>
        <begin position="106"/>
        <end position="165"/>
    </location>
</feature>
<evidence type="ECO:0000256" key="7">
    <source>
        <dbReference type="ARBA" id="ARBA00023136"/>
    </source>
</evidence>
<dbReference type="InterPro" id="IPR036770">
    <property type="entry name" value="Ankyrin_rpt-contain_sf"/>
</dbReference>
<feature type="compositionally biased region" description="Polar residues" evidence="13">
    <location>
        <begin position="1738"/>
        <end position="1753"/>
    </location>
</feature>
<dbReference type="SMART" id="SM00228">
    <property type="entry name" value="PDZ"/>
    <property type="match status" value="2"/>
</dbReference>
<feature type="compositionally biased region" description="Basic and acidic residues" evidence="13">
    <location>
        <begin position="1"/>
        <end position="10"/>
    </location>
</feature>
<feature type="region of interest" description="Disordered" evidence="13">
    <location>
        <begin position="1"/>
        <end position="22"/>
    </location>
</feature>
<dbReference type="Proteomes" id="UP001217089">
    <property type="component" value="Unassembled WGS sequence"/>
</dbReference>
<dbReference type="InterPro" id="IPR051844">
    <property type="entry name" value="USH2_Complex_Protein"/>
</dbReference>
<evidence type="ECO:0000256" key="1">
    <source>
        <dbReference type="ARBA" id="ARBA00004316"/>
    </source>
</evidence>
<feature type="domain" description="LNR" evidence="16">
    <location>
        <begin position="896"/>
        <end position="930"/>
    </location>
</feature>
<feature type="repeat" description="ANK" evidence="12">
    <location>
        <begin position="1344"/>
        <end position="1376"/>
    </location>
</feature>
<feature type="compositionally biased region" description="Low complexity" evidence="13">
    <location>
        <begin position="802"/>
        <end position="815"/>
    </location>
</feature>
<dbReference type="PROSITE" id="PS50106">
    <property type="entry name" value="PDZ"/>
    <property type="match status" value="2"/>
</dbReference>
<dbReference type="InterPro" id="IPR033028">
    <property type="entry name" value="Whirlin_HN-like_dom2"/>
</dbReference>
<dbReference type="Pfam" id="PF00023">
    <property type="entry name" value="Ank"/>
    <property type="match status" value="3"/>
</dbReference>
<keyword evidence="5" id="KW-0677">Repeat</keyword>
<feature type="region of interest" description="Disordered" evidence="13">
    <location>
        <begin position="1701"/>
        <end position="1795"/>
    </location>
</feature>
<feature type="repeat" description="ANK" evidence="12">
    <location>
        <begin position="1444"/>
        <end position="1476"/>
    </location>
</feature>
<evidence type="ECO:0000256" key="8">
    <source>
        <dbReference type="ARBA" id="ARBA00023157"/>
    </source>
</evidence>
<feature type="repeat" description="ANK" evidence="12">
    <location>
        <begin position="1411"/>
        <end position="1443"/>
    </location>
</feature>
<feature type="region of interest" description="Disordered" evidence="13">
    <location>
        <begin position="1158"/>
        <end position="1214"/>
    </location>
</feature>
<evidence type="ECO:0000256" key="11">
    <source>
        <dbReference type="ARBA" id="ARBA00046288"/>
    </source>
</evidence>
<evidence type="ECO:0000259" key="15">
    <source>
        <dbReference type="PROSITE" id="PS50106"/>
    </source>
</evidence>
<keyword evidence="12" id="KW-0040">ANK repeat</keyword>
<dbReference type="PANTHER" id="PTHR23116">
    <property type="entry name" value="PDZ DOMAIN CONTAINING WHIRLIN AND HARMONIN-RELATED"/>
    <property type="match status" value="1"/>
</dbReference>
<feature type="transmembrane region" description="Helical" evidence="14">
    <location>
        <begin position="1120"/>
        <end position="1141"/>
    </location>
</feature>
<keyword evidence="9" id="KW-0325">Glycoprotein</keyword>
<gene>
    <name evidence="17" type="ORF">KUTeg_021762</name>
</gene>
<comment type="subcellular location">
    <subcellularLocation>
        <location evidence="1">Cell projection</location>
    </subcellularLocation>
    <subcellularLocation>
        <location evidence="11">Endomembrane system</location>
        <topology evidence="11">Single-pass type I membrane protein</topology>
    </subcellularLocation>
</comment>
<feature type="region of interest" description="Disordered" evidence="13">
    <location>
        <begin position="1559"/>
        <end position="1636"/>
    </location>
</feature>
<dbReference type="EMBL" id="JARBDR010000919">
    <property type="protein sequence ID" value="KAJ8300243.1"/>
    <property type="molecule type" value="Genomic_DNA"/>
</dbReference>
<feature type="region of interest" description="Disordered" evidence="13">
    <location>
        <begin position="579"/>
        <end position="632"/>
    </location>
</feature>
<feature type="compositionally biased region" description="Basic and acidic residues" evidence="13">
    <location>
        <begin position="745"/>
        <end position="759"/>
    </location>
</feature>
<feature type="region of interest" description="Disordered" evidence="13">
    <location>
        <begin position="1264"/>
        <end position="1320"/>
    </location>
</feature>
<dbReference type="SUPFAM" id="SSF90193">
    <property type="entry name" value="Notch domain"/>
    <property type="match status" value="2"/>
</dbReference>
<dbReference type="SMART" id="SM00004">
    <property type="entry name" value="NL"/>
    <property type="match status" value="2"/>
</dbReference>
<evidence type="ECO:0000256" key="13">
    <source>
        <dbReference type="SAM" id="MobiDB-lite"/>
    </source>
</evidence>
<dbReference type="InterPro" id="IPR001478">
    <property type="entry name" value="PDZ"/>
</dbReference>
<protein>
    <recommendedName>
        <fullName evidence="19">Notch</fullName>
    </recommendedName>
</protein>
<evidence type="ECO:0000313" key="17">
    <source>
        <dbReference type="EMBL" id="KAJ8300243.1"/>
    </source>
</evidence>
<evidence type="ECO:0000313" key="18">
    <source>
        <dbReference type="Proteomes" id="UP001217089"/>
    </source>
</evidence>
<dbReference type="InterPro" id="IPR010660">
    <property type="entry name" value="Notch_NOD_dom"/>
</dbReference>
<dbReference type="InterPro" id="IPR002110">
    <property type="entry name" value="Ankyrin_rpt"/>
</dbReference>
<dbReference type="PROSITE" id="PS50088">
    <property type="entry name" value="ANK_REPEAT"/>
    <property type="match status" value="5"/>
</dbReference>
<dbReference type="SMART" id="SM00248">
    <property type="entry name" value="ANK"/>
    <property type="match status" value="7"/>
</dbReference>
<evidence type="ECO:0000259" key="16">
    <source>
        <dbReference type="PROSITE" id="PS50258"/>
    </source>
</evidence>
<dbReference type="InterPro" id="IPR024600">
    <property type="entry name" value="Notch_C"/>
</dbReference>
<dbReference type="Pfam" id="PF12796">
    <property type="entry name" value="Ank_2"/>
    <property type="match status" value="1"/>
</dbReference>